<dbReference type="InterPro" id="IPR000719">
    <property type="entry name" value="Prot_kinase_dom"/>
</dbReference>
<dbReference type="RefSeq" id="XP_002174886.1">
    <property type="nucleotide sequence ID" value="XM_002174850.2"/>
</dbReference>
<dbReference type="OMA" id="GGAQYIE"/>
<dbReference type="PANTHER" id="PTHR48016">
    <property type="entry name" value="MAP KINASE KINASE KINASE SSK2-RELATED-RELATED"/>
    <property type="match status" value="1"/>
</dbReference>
<name>B6K2V3_SCHJY</name>
<dbReference type="PROSITE" id="PS00108">
    <property type="entry name" value="PROTEIN_KINASE_ST"/>
    <property type="match status" value="1"/>
</dbReference>
<dbReference type="GO" id="GO:0071852">
    <property type="term" value="P:fungal-type cell wall organization or biogenesis"/>
    <property type="evidence" value="ECO:0007669"/>
    <property type="project" value="EnsemblFungi"/>
</dbReference>
<dbReference type="GO" id="GO:0000196">
    <property type="term" value="P:cell integrity MAPK cascade"/>
    <property type="evidence" value="ECO:0007669"/>
    <property type="project" value="EnsemblFungi"/>
</dbReference>
<dbReference type="HOGENOM" id="CLU_281062_0_0_1"/>
<keyword evidence="6 13" id="KW-0418">Kinase</keyword>
<dbReference type="Gene3D" id="1.10.510.10">
    <property type="entry name" value="Transferase(Phosphotransferase) domain 1"/>
    <property type="match status" value="1"/>
</dbReference>
<organism evidence="13 15">
    <name type="scientific">Schizosaccharomyces japonicus (strain yFS275 / FY16936)</name>
    <name type="common">Fission yeast</name>
    <dbReference type="NCBI Taxonomy" id="402676"/>
    <lineage>
        <taxon>Eukaryota</taxon>
        <taxon>Fungi</taxon>
        <taxon>Dikarya</taxon>
        <taxon>Ascomycota</taxon>
        <taxon>Taphrinomycotina</taxon>
        <taxon>Schizosaccharomycetes</taxon>
        <taxon>Schizosaccharomycetales</taxon>
        <taxon>Schizosaccharomycetaceae</taxon>
        <taxon>Schizosaccharomyces</taxon>
    </lineage>
</organism>
<evidence type="ECO:0000256" key="8">
    <source>
        <dbReference type="ARBA" id="ARBA00047559"/>
    </source>
</evidence>
<evidence type="ECO:0000256" key="3">
    <source>
        <dbReference type="ARBA" id="ARBA00022527"/>
    </source>
</evidence>
<evidence type="ECO:0000256" key="7">
    <source>
        <dbReference type="ARBA" id="ARBA00022840"/>
    </source>
</evidence>
<keyword evidence="4" id="KW-0808">Transferase</keyword>
<dbReference type="STRING" id="402676.B6K2V3"/>
<dbReference type="EMBL" id="KE651167">
    <property type="protein sequence ID" value="EEB08593.1"/>
    <property type="molecule type" value="Genomic_DNA"/>
</dbReference>
<evidence type="ECO:0000256" key="1">
    <source>
        <dbReference type="ARBA" id="ARBA00006529"/>
    </source>
</evidence>
<dbReference type="eggNOG" id="KOG0198">
    <property type="taxonomic scope" value="Eukaryota"/>
</dbReference>
<dbReference type="PROSITE" id="PS50011">
    <property type="entry name" value="PROTEIN_KINASE_DOM"/>
    <property type="match status" value="1"/>
</dbReference>
<dbReference type="FunFam" id="1.10.510.10:FF:000182">
    <property type="entry name" value="MAP kinase kinase kinase mkh1"/>
    <property type="match status" value="1"/>
</dbReference>
<evidence type="ECO:0000313" key="15">
    <source>
        <dbReference type="Proteomes" id="UP000001744"/>
    </source>
</evidence>
<gene>
    <name evidence="14" type="primary">mkh1</name>
    <name evidence="13" type="ORF">SJAG_03753</name>
</gene>
<dbReference type="GO" id="GO:0000165">
    <property type="term" value="P:MAPK cascade"/>
    <property type="evidence" value="ECO:0000318"/>
    <property type="project" value="GO_Central"/>
</dbReference>
<dbReference type="SMART" id="SM00220">
    <property type="entry name" value="S_TKc"/>
    <property type="match status" value="1"/>
</dbReference>
<dbReference type="Pfam" id="PF00069">
    <property type="entry name" value="Pkinase"/>
    <property type="match status" value="1"/>
</dbReference>
<evidence type="ECO:0000256" key="5">
    <source>
        <dbReference type="ARBA" id="ARBA00022741"/>
    </source>
</evidence>
<feature type="domain" description="Protein kinase" evidence="12">
    <location>
        <begin position="817"/>
        <end position="1086"/>
    </location>
</feature>
<dbReference type="InterPro" id="IPR001245">
    <property type="entry name" value="Ser-Thr/Tyr_kinase_cat_dom"/>
</dbReference>
<evidence type="ECO:0000256" key="4">
    <source>
        <dbReference type="ARBA" id="ARBA00022679"/>
    </source>
</evidence>
<dbReference type="JaponicusDB" id="SJAG_03753">
    <property type="gene designation" value="mkh1"/>
</dbReference>
<dbReference type="GO" id="GO:0005524">
    <property type="term" value="F:ATP binding"/>
    <property type="evidence" value="ECO:0007669"/>
    <property type="project" value="UniProtKB-UniRule"/>
</dbReference>
<dbReference type="VEuPathDB" id="FungiDB:SJAG_03753"/>
<dbReference type="OrthoDB" id="266718at2759"/>
<dbReference type="SUPFAM" id="SSF56112">
    <property type="entry name" value="Protein kinase-like (PK-like)"/>
    <property type="match status" value="1"/>
</dbReference>
<evidence type="ECO:0000256" key="11">
    <source>
        <dbReference type="SAM" id="Coils"/>
    </source>
</evidence>
<comment type="similarity">
    <text evidence="1">Belongs to the protein kinase superfamily. STE Ser/Thr protein kinase family. MAP kinase kinase kinase subfamily.</text>
</comment>
<dbReference type="GO" id="GO:0004709">
    <property type="term" value="F:MAP kinase kinase kinase activity"/>
    <property type="evidence" value="ECO:0007669"/>
    <property type="project" value="UniProtKB-EC"/>
</dbReference>
<proteinExistence type="inferred from homology"/>
<keyword evidence="15" id="KW-1185">Reference proteome</keyword>
<evidence type="ECO:0000313" key="14">
    <source>
        <dbReference type="JaponicusDB" id="SJAG_03753"/>
    </source>
</evidence>
<dbReference type="InterPro" id="IPR008271">
    <property type="entry name" value="Ser/Thr_kinase_AS"/>
</dbReference>
<evidence type="ECO:0000256" key="9">
    <source>
        <dbReference type="ARBA" id="ARBA00048329"/>
    </source>
</evidence>
<evidence type="ECO:0000259" key="12">
    <source>
        <dbReference type="PROSITE" id="PS50011"/>
    </source>
</evidence>
<dbReference type="InterPro" id="IPR050538">
    <property type="entry name" value="MAP_kinase_kinase_kinase"/>
</dbReference>
<dbReference type="PROSITE" id="PS00107">
    <property type="entry name" value="PROTEIN_KINASE_ATP"/>
    <property type="match status" value="1"/>
</dbReference>
<dbReference type="GeneID" id="7052267"/>
<comment type="catalytic activity">
    <reaction evidence="8">
        <text>L-threonyl-[protein] + ATP = O-phospho-L-threonyl-[protein] + ADP + H(+)</text>
        <dbReference type="Rhea" id="RHEA:46608"/>
        <dbReference type="Rhea" id="RHEA-COMP:11060"/>
        <dbReference type="Rhea" id="RHEA-COMP:11605"/>
        <dbReference type="ChEBI" id="CHEBI:15378"/>
        <dbReference type="ChEBI" id="CHEBI:30013"/>
        <dbReference type="ChEBI" id="CHEBI:30616"/>
        <dbReference type="ChEBI" id="CHEBI:61977"/>
        <dbReference type="ChEBI" id="CHEBI:456216"/>
        <dbReference type="EC" id="2.7.11.25"/>
    </reaction>
</comment>
<sequence length="1110" mass="125109">MMNTNRKKSQKDLRIARASTDDYQDGGTYLNNPLIIGRIDETTLSDECKRIIFRENLGPLEFEKFVDFQNARAYTSQRGLHDSDARQLCLAARLIQKITPESEIIHDFAGKASGLHQSLSFSRNGYNGGWTSNSSRSLMLKRSETSSGFVRSRTYKVPPVNDDDLSIRSGISVNSRKTINTVPINGGLSSKGSHETLSYGKQKPAAEKGSGFFRLFRFSNFKRDKSKDKEKSSLGRRGSIRSIKLKPSSLRTIGSSDANLMTEKNMSIPEEWMPRVHRLEADVGIHKIVSSRVLLTADDVHFTLVDITGIRDSSLLRQELLAAVGLSDIAQYSFYLTEIGGAQYIEELDDTKLLSVQKHADEKGSLKLFIKPTNSSHLALSIDSHFTEDLQAKASLGLNDGTGTGLRNNLTLQIPRDGIDFRTPSTSPISISPRHLEPDKAYSIRANSPASRFKGFEIIRGAKGEHAEELLDGRKNQSCEDGFQVIRPHKKVTVQVDAAANASSVPYNIIAHRLPPKPPAMTEEYRQKLRNSIHQIRTSGAIPSKPHLKTKTSFLTSDELRRQKSGIFKTQTIELDSETELESETNTAISANSENADSWSLFSNAPAYDESQLADDVFWSVKPADIEKEEKKAEVDKRIPSNGSTTSKESKILQPYPKAADFKMRRFATSHSFPARSRSDSYTQKLKKVNSFDQELRPSPDIVYENLEKFFPNHNLDELVVAESNETAQPSKVNHRRGHRKLKSIRLVAREAVEARQRLKEELDEQQRNVNILRRKSTKLWGSRIIEMKPNEEELEFINTLSPNRMAMPSPGITFRWVKGRLIGNGTYGRVYLAMNLNTGEMIAVKQVEVPQAISGVRDEWKRNIVEAINSEITMMSDLDHLNIVQYLGYEKSATEISIFLEYVPGGSVGRFLRKHGPFSERVTRYIIRQVLQGLSYLHSRGIIHRDLKADNLLLDFDGTCKISDFGISKYSTNIYGNDANMSMQGTIFWMAPEVIHNSHQGYSAKVDIWSLGCVVLEMLAGRRPWSNEEAVQAMFKLGTEKQAPPIPDDVKPHISQEVVDFLNACFTIDPEQRPTVDQLLQHPFVKQEHDENFKSSELLNILLVKDEKF</sequence>
<dbReference type="PANTHER" id="PTHR48016:SF48">
    <property type="entry name" value="SERINE_THREONINE-PROTEIN KINASE BCK1_SLK1_SSP31"/>
    <property type="match status" value="1"/>
</dbReference>
<keyword evidence="11" id="KW-0175">Coiled coil</keyword>
<dbReference type="AlphaFoldDB" id="B6K2V3"/>
<reference evidence="13 15" key="1">
    <citation type="journal article" date="2011" name="Science">
        <title>Comparative functional genomics of the fission yeasts.</title>
        <authorList>
            <person name="Rhind N."/>
            <person name="Chen Z."/>
            <person name="Yassour M."/>
            <person name="Thompson D.A."/>
            <person name="Haas B.J."/>
            <person name="Habib N."/>
            <person name="Wapinski I."/>
            <person name="Roy S."/>
            <person name="Lin M.F."/>
            <person name="Heiman D.I."/>
            <person name="Young S.K."/>
            <person name="Furuya K."/>
            <person name="Guo Y."/>
            <person name="Pidoux A."/>
            <person name="Chen H.M."/>
            <person name="Robbertse B."/>
            <person name="Goldberg J.M."/>
            <person name="Aoki K."/>
            <person name="Bayne E.H."/>
            <person name="Berlin A.M."/>
            <person name="Desjardins C.A."/>
            <person name="Dobbs E."/>
            <person name="Dukaj L."/>
            <person name="Fan L."/>
            <person name="FitzGerald M.G."/>
            <person name="French C."/>
            <person name="Gujja S."/>
            <person name="Hansen K."/>
            <person name="Keifenheim D."/>
            <person name="Levin J.Z."/>
            <person name="Mosher R.A."/>
            <person name="Mueller C.A."/>
            <person name="Pfiffner J."/>
            <person name="Priest M."/>
            <person name="Russ C."/>
            <person name="Smialowska A."/>
            <person name="Swoboda P."/>
            <person name="Sykes S.M."/>
            <person name="Vaughn M."/>
            <person name="Vengrova S."/>
            <person name="Yoder R."/>
            <person name="Zeng Q."/>
            <person name="Allshire R."/>
            <person name="Baulcombe D."/>
            <person name="Birren B.W."/>
            <person name="Brown W."/>
            <person name="Ekwall K."/>
            <person name="Kellis M."/>
            <person name="Leatherwood J."/>
            <person name="Levin H."/>
            <person name="Margalit H."/>
            <person name="Martienssen R."/>
            <person name="Nieduszynski C.A."/>
            <person name="Spatafora J.W."/>
            <person name="Friedman N."/>
            <person name="Dalgaard J.Z."/>
            <person name="Baumann P."/>
            <person name="Niki H."/>
            <person name="Regev A."/>
            <person name="Nusbaum C."/>
        </authorList>
    </citation>
    <scope>NUCLEOTIDE SEQUENCE [LARGE SCALE GENOMIC DNA]</scope>
    <source>
        <strain evidence="15">yFS275 / FY16936</strain>
    </source>
</reference>
<evidence type="ECO:0000256" key="6">
    <source>
        <dbReference type="ARBA" id="ARBA00022777"/>
    </source>
</evidence>
<evidence type="ECO:0000256" key="2">
    <source>
        <dbReference type="ARBA" id="ARBA00012406"/>
    </source>
</evidence>
<dbReference type="GO" id="GO:0005737">
    <property type="term" value="C:cytoplasm"/>
    <property type="evidence" value="ECO:0007669"/>
    <property type="project" value="EnsemblFungi"/>
</dbReference>
<dbReference type="InterPro" id="IPR011009">
    <property type="entry name" value="Kinase-like_dom_sf"/>
</dbReference>
<dbReference type="FunFam" id="3.30.200.20:FF:000387">
    <property type="entry name" value="Serine/threonine-protein kinase STE11"/>
    <property type="match status" value="1"/>
</dbReference>
<dbReference type="Proteomes" id="UP000001744">
    <property type="component" value="Unassembled WGS sequence"/>
</dbReference>
<feature type="coiled-coil region" evidence="11">
    <location>
        <begin position="742"/>
        <end position="776"/>
    </location>
</feature>
<keyword evidence="5 10" id="KW-0547">Nucleotide-binding</keyword>
<evidence type="ECO:0000256" key="10">
    <source>
        <dbReference type="PROSITE-ProRule" id="PRU10141"/>
    </source>
</evidence>
<feature type="binding site" evidence="10">
    <location>
        <position position="846"/>
    </location>
    <ligand>
        <name>ATP</name>
        <dbReference type="ChEBI" id="CHEBI:30616"/>
    </ligand>
</feature>
<keyword evidence="7 10" id="KW-0067">ATP-binding</keyword>
<evidence type="ECO:0000313" key="13">
    <source>
        <dbReference type="EMBL" id="EEB08593.1"/>
    </source>
</evidence>
<accession>B6K2V3</accession>
<dbReference type="GO" id="GO:0000935">
    <property type="term" value="C:division septum"/>
    <property type="evidence" value="ECO:0007669"/>
    <property type="project" value="EnsemblFungi"/>
</dbReference>
<keyword evidence="3" id="KW-0723">Serine/threonine-protein kinase</keyword>
<dbReference type="InterPro" id="IPR017441">
    <property type="entry name" value="Protein_kinase_ATP_BS"/>
</dbReference>
<protein>
    <recommendedName>
        <fullName evidence="2">mitogen-activated protein kinase kinase kinase</fullName>
        <ecNumber evidence="2">2.7.11.25</ecNumber>
    </recommendedName>
</protein>
<dbReference type="EC" id="2.7.11.25" evidence="2"/>
<dbReference type="PRINTS" id="PR00109">
    <property type="entry name" value="TYRKINASE"/>
</dbReference>
<dbReference type="CDD" id="cd06629">
    <property type="entry name" value="STKc_Bck1_like"/>
    <property type="match status" value="1"/>
</dbReference>
<comment type="catalytic activity">
    <reaction evidence="9">
        <text>L-seryl-[protein] + ATP = O-phospho-L-seryl-[protein] + ADP + H(+)</text>
        <dbReference type="Rhea" id="RHEA:17989"/>
        <dbReference type="Rhea" id="RHEA-COMP:9863"/>
        <dbReference type="Rhea" id="RHEA-COMP:11604"/>
        <dbReference type="ChEBI" id="CHEBI:15378"/>
        <dbReference type="ChEBI" id="CHEBI:29999"/>
        <dbReference type="ChEBI" id="CHEBI:30616"/>
        <dbReference type="ChEBI" id="CHEBI:83421"/>
        <dbReference type="ChEBI" id="CHEBI:456216"/>
        <dbReference type="EC" id="2.7.11.25"/>
    </reaction>
</comment>